<name>A0A9P8SZX0_9ASCO</name>
<dbReference type="InterPro" id="IPR031818">
    <property type="entry name" value="Hri1"/>
</dbReference>
<evidence type="ECO:0000256" key="6">
    <source>
        <dbReference type="ARBA" id="ARBA00023242"/>
    </source>
</evidence>
<dbReference type="Proteomes" id="UP000769157">
    <property type="component" value="Unassembled WGS sequence"/>
</dbReference>
<dbReference type="Gene3D" id="2.40.128.320">
    <property type="entry name" value="Protein HRI1, N-terminal domain"/>
    <property type="match status" value="1"/>
</dbReference>
<gene>
    <name evidence="7" type="ORF">OGAPHI_007181</name>
</gene>
<dbReference type="RefSeq" id="XP_046057687.1">
    <property type="nucleotide sequence ID" value="XM_046208549.1"/>
</dbReference>
<dbReference type="Gene3D" id="2.40.128.310">
    <property type="entry name" value="Protein HRI1, C-terminal domain"/>
    <property type="match status" value="1"/>
</dbReference>
<dbReference type="GeneID" id="70239145"/>
<organism evidence="7 8">
    <name type="scientific">Ogataea philodendri</name>
    <dbReference type="NCBI Taxonomy" id="1378263"/>
    <lineage>
        <taxon>Eukaryota</taxon>
        <taxon>Fungi</taxon>
        <taxon>Dikarya</taxon>
        <taxon>Ascomycota</taxon>
        <taxon>Saccharomycotina</taxon>
        <taxon>Pichiomycetes</taxon>
        <taxon>Pichiales</taxon>
        <taxon>Pichiaceae</taxon>
        <taxon>Ogataea</taxon>
    </lineage>
</organism>
<protein>
    <recommendedName>
        <fullName evidence="4">Protein HRI1</fullName>
    </recommendedName>
</protein>
<evidence type="ECO:0000256" key="5">
    <source>
        <dbReference type="ARBA" id="ARBA00022490"/>
    </source>
</evidence>
<dbReference type="EMBL" id="JAEUBE010000511">
    <property type="protein sequence ID" value="KAH3659976.1"/>
    <property type="molecule type" value="Genomic_DNA"/>
</dbReference>
<comment type="caution">
    <text evidence="7">The sequence shown here is derived from an EMBL/GenBank/DDBJ whole genome shotgun (WGS) entry which is preliminary data.</text>
</comment>
<evidence type="ECO:0000256" key="2">
    <source>
        <dbReference type="ARBA" id="ARBA00004496"/>
    </source>
</evidence>
<dbReference type="CDD" id="cd11693">
    <property type="entry name" value="HRI1_C_like"/>
    <property type="match status" value="1"/>
</dbReference>
<comment type="subcellular location">
    <subcellularLocation>
        <location evidence="2">Cytoplasm</location>
    </subcellularLocation>
    <subcellularLocation>
        <location evidence="1">Nucleus</location>
    </subcellularLocation>
</comment>
<reference evidence="7" key="1">
    <citation type="journal article" date="2021" name="Open Biol.">
        <title>Shared evolutionary footprints suggest mitochondrial oxidative damage underlies multiple complex I losses in fungi.</title>
        <authorList>
            <person name="Schikora-Tamarit M.A."/>
            <person name="Marcet-Houben M."/>
            <person name="Nosek J."/>
            <person name="Gabaldon T."/>
        </authorList>
    </citation>
    <scope>NUCLEOTIDE SEQUENCE</scope>
    <source>
        <strain evidence="7">CBS6075</strain>
    </source>
</reference>
<accession>A0A9P8SZX0</accession>
<dbReference type="InterPro" id="IPR043047">
    <property type="entry name" value="Hri1_N_sf"/>
</dbReference>
<evidence type="ECO:0000313" key="8">
    <source>
        <dbReference type="Proteomes" id="UP000769157"/>
    </source>
</evidence>
<evidence type="ECO:0000256" key="1">
    <source>
        <dbReference type="ARBA" id="ARBA00004123"/>
    </source>
</evidence>
<comment type="similarity">
    <text evidence="3">Belongs to the HRI1 family.</text>
</comment>
<dbReference type="InterPro" id="IPR038744">
    <property type="entry name" value="Hri1_N"/>
</dbReference>
<evidence type="ECO:0000256" key="3">
    <source>
        <dbReference type="ARBA" id="ARBA00005229"/>
    </source>
</evidence>
<proteinExistence type="inferred from homology"/>
<dbReference type="OrthoDB" id="4045395at2759"/>
<evidence type="ECO:0000313" key="7">
    <source>
        <dbReference type="EMBL" id="KAH3659976.1"/>
    </source>
</evidence>
<keyword evidence="5" id="KW-0963">Cytoplasm</keyword>
<dbReference type="GO" id="GO:0005634">
    <property type="term" value="C:nucleus"/>
    <property type="evidence" value="ECO:0007669"/>
    <property type="project" value="UniProtKB-SubCell"/>
</dbReference>
<dbReference type="CDD" id="cd11692">
    <property type="entry name" value="HRI1_N_like"/>
    <property type="match status" value="1"/>
</dbReference>
<evidence type="ECO:0000256" key="4">
    <source>
        <dbReference type="ARBA" id="ARBA00017063"/>
    </source>
</evidence>
<dbReference type="GO" id="GO:0005737">
    <property type="term" value="C:cytoplasm"/>
    <property type="evidence" value="ECO:0007669"/>
    <property type="project" value="UniProtKB-SubCell"/>
</dbReference>
<sequence>MSISTRLSIAWDSAPEPAEATDTLILNSPKDKFVDVRPLIKSDLAFPFEWAFAGEAKLLAADGSKLEFSHDFFDSVFIHEWTEAKKRELAGQAAKYPLKEDISKDVGYFEKLPDGTRRETGAMLNSATGKVENYVEMWMSVDPLKSSPDKKVQVSSSSIEPVPCRVFEVKSGGEGRFMRVGNWAQGVFWDKNNLEQPISVVRLFYNGSWSPVLEHGSVDMFPAADASVQVGETVERGTVVWHAVE</sequence>
<dbReference type="Pfam" id="PF16815">
    <property type="entry name" value="HRI1"/>
    <property type="match status" value="1"/>
</dbReference>
<dbReference type="AlphaFoldDB" id="A0A9P8SZX0"/>
<reference evidence="7" key="2">
    <citation type="submission" date="2021-01" db="EMBL/GenBank/DDBJ databases">
        <authorList>
            <person name="Schikora-Tamarit M.A."/>
        </authorList>
    </citation>
    <scope>NUCLEOTIDE SEQUENCE</scope>
    <source>
        <strain evidence="7">CBS6075</strain>
    </source>
</reference>
<keyword evidence="6" id="KW-0539">Nucleus</keyword>
<keyword evidence="8" id="KW-1185">Reference proteome</keyword>